<feature type="domain" description="Nucleoside phosphorylase" evidence="6">
    <location>
        <begin position="2"/>
        <end position="245"/>
    </location>
</feature>
<dbReference type="PANTHER" id="PTHR42679:SF2">
    <property type="entry name" value="S-METHYL-5'-THIOADENOSINE PHOSPHORYLASE"/>
    <property type="match status" value="1"/>
</dbReference>
<evidence type="ECO:0000256" key="3">
    <source>
        <dbReference type="ARBA" id="ARBA00022679"/>
    </source>
</evidence>
<keyword evidence="2" id="KW-0328">Glycosyltransferase</keyword>
<evidence type="ECO:0000259" key="6">
    <source>
        <dbReference type="Pfam" id="PF01048"/>
    </source>
</evidence>
<dbReference type="GO" id="GO:0005829">
    <property type="term" value="C:cytosol"/>
    <property type="evidence" value="ECO:0007669"/>
    <property type="project" value="TreeGrafter"/>
</dbReference>
<protein>
    <submittedName>
        <fullName evidence="7">8760_t:CDS:1</fullName>
    </submittedName>
</protein>
<keyword evidence="3" id="KW-0808">Transferase</keyword>
<evidence type="ECO:0000256" key="5">
    <source>
        <dbReference type="SAM" id="MobiDB-lite"/>
    </source>
</evidence>
<evidence type="ECO:0000313" key="8">
    <source>
        <dbReference type="Proteomes" id="UP000789396"/>
    </source>
</evidence>
<dbReference type="GO" id="GO:0019509">
    <property type="term" value="P:L-methionine salvage from methylthioadenosine"/>
    <property type="evidence" value="ECO:0007669"/>
    <property type="project" value="TreeGrafter"/>
</dbReference>
<dbReference type="GO" id="GO:0017061">
    <property type="term" value="F:S-methyl-5-thioadenosine phosphorylase activity"/>
    <property type="evidence" value="ECO:0007669"/>
    <property type="project" value="InterPro"/>
</dbReference>
<dbReference type="HAMAP" id="MF_01963">
    <property type="entry name" value="MTAP"/>
    <property type="match status" value="1"/>
</dbReference>
<dbReference type="FunFam" id="3.40.50.1580:FF:000008">
    <property type="entry name" value="S-methyl-5'-thioadenosine phosphorylase"/>
    <property type="match status" value="1"/>
</dbReference>
<gene>
    <name evidence="7" type="ORF">RFULGI_LOCUS6915</name>
</gene>
<feature type="region of interest" description="Disordered" evidence="5">
    <location>
        <begin position="352"/>
        <end position="377"/>
    </location>
</feature>
<proteinExistence type="inferred from homology"/>
<organism evidence="7 8">
    <name type="scientific">Racocetra fulgida</name>
    <dbReference type="NCBI Taxonomy" id="60492"/>
    <lineage>
        <taxon>Eukaryota</taxon>
        <taxon>Fungi</taxon>
        <taxon>Fungi incertae sedis</taxon>
        <taxon>Mucoromycota</taxon>
        <taxon>Glomeromycotina</taxon>
        <taxon>Glomeromycetes</taxon>
        <taxon>Diversisporales</taxon>
        <taxon>Gigasporaceae</taxon>
        <taxon>Racocetra</taxon>
    </lineage>
</organism>
<dbReference type="OrthoDB" id="431409at2759"/>
<dbReference type="InterPro" id="IPR000845">
    <property type="entry name" value="Nucleoside_phosphorylase_d"/>
</dbReference>
<dbReference type="InterPro" id="IPR010044">
    <property type="entry name" value="MTAP"/>
</dbReference>
<evidence type="ECO:0000256" key="4">
    <source>
        <dbReference type="ARBA" id="ARBA00022726"/>
    </source>
</evidence>
<accession>A0A9N9CRD6</accession>
<evidence type="ECO:0000256" key="2">
    <source>
        <dbReference type="ARBA" id="ARBA00022676"/>
    </source>
</evidence>
<dbReference type="PROSITE" id="PS01240">
    <property type="entry name" value="PNP_MTAP_2"/>
    <property type="match status" value="1"/>
</dbReference>
<keyword evidence="8" id="KW-1185">Reference proteome</keyword>
<name>A0A9N9CRD6_9GLOM</name>
<dbReference type="Pfam" id="PF01048">
    <property type="entry name" value="PNP_UDP_1"/>
    <property type="match status" value="1"/>
</dbReference>
<dbReference type="PANTHER" id="PTHR42679">
    <property type="entry name" value="S-METHYL-5'-THIOADENOSINE PHOSPHORYLASE"/>
    <property type="match status" value="1"/>
</dbReference>
<dbReference type="Gene3D" id="3.40.50.1580">
    <property type="entry name" value="Nucleoside phosphorylase domain"/>
    <property type="match status" value="1"/>
</dbReference>
<keyword evidence="4" id="KW-0660">Purine salvage</keyword>
<dbReference type="InterPro" id="IPR035994">
    <property type="entry name" value="Nucleoside_phosphorylase_sf"/>
</dbReference>
<dbReference type="InterPro" id="IPR018099">
    <property type="entry name" value="Purine_phosphorylase-2_CS"/>
</dbReference>
<evidence type="ECO:0000313" key="7">
    <source>
        <dbReference type="EMBL" id="CAG8609319.1"/>
    </source>
</evidence>
<evidence type="ECO:0000256" key="1">
    <source>
        <dbReference type="ARBA" id="ARBA00006751"/>
    </source>
</evidence>
<dbReference type="GO" id="GO:0006166">
    <property type="term" value="P:purine ribonucleoside salvage"/>
    <property type="evidence" value="ECO:0007669"/>
    <property type="project" value="UniProtKB-KW"/>
</dbReference>
<dbReference type="EMBL" id="CAJVPZ010009441">
    <property type="protein sequence ID" value="CAG8609319.1"/>
    <property type="molecule type" value="Genomic_DNA"/>
</dbReference>
<dbReference type="NCBIfam" id="TIGR01694">
    <property type="entry name" value="MTAP"/>
    <property type="match status" value="1"/>
</dbReference>
<dbReference type="AlphaFoldDB" id="A0A9N9CRD6"/>
<dbReference type="CDD" id="cd09010">
    <property type="entry name" value="MTAP_SsMTAPII_like_MTIP"/>
    <property type="match status" value="1"/>
</dbReference>
<dbReference type="Proteomes" id="UP000789396">
    <property type="component" value="Unassembled WGS sequence"/>
</dbReference>
<reference evidence="7" key="1">
    <citation type="submission" date="2021-06" db="EMBL/GenBank/DDBJ databases">
        <authorList>
            <person name="Kallberg Y."/>
            <person name="Tangrot J."/>
            <person name="Rosling A."/>
        </authorList>
    </citation>
    <scope>NUCLEOTIDE SEQUENCE</scope>
    <source>
        <strain evidence="7">IN212</strain>
    </source>
</reference>
<feature type="non-terminal residue" evidence="7">
    <location>
        <position position="1"/>
    </location>
</feature>
<sequence>VKIAVIGGSGLYNFDHLTPIREICPETPWGYPSSNIVIVEDPRGSQIAFLSRHGIGHQYNPSEVPSRANIAALKHIGVEVIIAFSAVGSLREEIKHQDFILPDQIIDRTKGIRPSTFFEGGIVAHTTFADPFNTLLSEIIYSHRHCLGENITLHRNKTVVCIEGPAFSTRAESHLYRSWGCDIVNMSALPEAKLAKEAEIAYQMICMSTDYDCWKQDEESVSVEVVISNLKKNADNAKKLLAEILPDLEKALEEGKFEDMKGVMKVSFKRSLKQDEPKTYETPDSVPIKRNKQDVNWEVEFFFQLLPFTLPEPDASHKIMVLKDLKEEKTKLPEPDATYFVDPYDSVYEADVSSVSSDEDSESLGGERLDYESAEESDYEEITPKKKRCGAMWSSQCRRAGRCICADETLDYND</sequence>
<comment type="caution">
    <text evidence="7">The sequence shown here is derived from an EMBL/GenBank/DDBJ whole genome shotgun (WGS) entry which is preliminary data.</text>
</comment>
<dbReference type="SUPFAM" id="SSF53167">
    <property type="entry name" value="Purine and uridine phosphorylases"/>
    <property type="match status" value="1"/>
</dbReference>
<comment type="similarity">
    <text evidence="1">Belongs to the PNP/MTAP phosphorylase family.</text>
</comment>